<reference evidence="1 2" key="1">
    <citation type="journal article" date="2018" name="Front. Plant Sci.">
        <title>Red Clover (Trifolium pratense) and Zigzag Clover (T. medium) - A Picture of Genomic Similarities and Differences.</title>
        <authorList>
            <person name="Dluhosova J."/>
            <person name="Istvanek J."/>
            <person name="Nedelnik J."/>
            <person name="Repkova J."/>
        </authorList>
    </citation>
    <scope>NUCLEOTIDE SEQUENCE [LARGE SCALE GENOMIC DNA]</scope>
    <source>
        <strain evidence="2">cv. 10/8</strain>
        <tissue evidence="1">Leaf</tissue>
    </source>
</reference>
<evidence type="ECO:0000313" key="2">
    <source>
        <dbReference type="Proteomes" id="UP000265520"/>
    </source>
</evidence>
<dbReference type="EMBL" id="LXQA010120143">
    <property type="protein sequence ID" value="MCI20498.1"/>
    <property type="molecule type" value="Genomic_DNA"/>
</dbReference>
<sequence length="107" mass="11713">MSFSPYFIPVFIYWASPHFYCHLTRALVGDSVLVLHGGRRGGARGGPSFHYSHAGLGWAGAPRNSLGNYADGWRSIYYRRGQRRGAGEELGRFLPGGGKACLLGVLR</sequence>
<comment type="caution">
    <text evidence="1">The sequence shown here is derived from an EMBL/GenBank/DDBJ whole genome shotgun (WGS) entry which is preliminary data.</text>
</comment>
<evidence type="ECO:0000313" key="1">
    <source>
        <dbReference type="EMBL" id="MCI20498.1"/>
    </source>
</evidence>
<keyword evidence="2" id="KW-1185">Reference proteome</keyword>
<proteinExistence type="predicted"/>
<dbReference type="Proteomes" id="UP000265520">
    <property type="component" value="Unassembled WGS sequence"/>
</dbReference>
<organism evidence="1 2">
    <name type="scientific">Trifolium medium</name>
    <dbReference type="NCBI Taxonomy" id="97028"/>
    <lineage>
        <taxon>Eukaryota</taxon>
        <taxon>Viridiplantae</taxon>
        <taxon>Streptophyta</taxon>
        <taxon>Embryophyta</taxon>
        <taxon>Tracheophyta</taxon>
        <taxon>Spermatophyta</taxon>
        <taxon>Magnoliopsida</taxon>
        <taxon>eudicotyledons</taxon>
        <taxon>Gunneridae</taxon>
        <taxon>Pentapetalae</taxon>
        <taxon>rosids</taxon>
        <taxon>fabids</taxon>
        <taxon>Fabales</taxon>
        <taxon>Fabaceae</taxon>
        <taxon>Papilionoideae</taxon>
        <taxon>50 kb inversion clade</taxon>
        <taxon>NPAAA clade</taxon>
        <taxon>Hologalegina</taxon>
        <taxon>IRL clade</taxon>
        <taxon>Trifolieae</taxon>
        <taxon>Trifolium</taxon>
    </lineage>
</organism>
<protein>
    <submittedName>
        <fullName evidence="1">Uncharacterized protein</fullName>
    </submittedName>
</protein>
<name>A0A392Q8N6_9FABA</name>
<accession>A0A392Q8N6</accession>
<dbReference type="AlphaFoldDB" id="A0A392Q8N6"/>